<keyword evidence="5" id="KW-1185">Reference proteome</keyword>
<dbReference type="Gene3D" id="2.130.10.10">
    <property type="entry name" value="YVTN repeat-like/Quinoprotein amine dehydrogenase"/>
    <property type="match status" value="3"/>
</dbReference>
<dbReference type="PANTHER" id="PTHR47197">
    <property type="entry name" value="PROTEIN NIRF"/>
    <property type="match status" value="1"/>
</dbReference>
<sequence>MKVWFRSWLFSVAVVVSPVAHADNVVVLDSGEARLNLIDENSRKVVETLPAGKEPHHLMITPDGKTLIVANSISDNLMFLDPVSGHVKGWLQDIEDPYQLGFSPDSRWFVTNALRLDRVDIYHYDGQHFTLAGRIPLEKMPSHMTFSTDNRTVFVTLQESGEVAAIDLPTQTVKWKLHVGEDPAGLWMTPGDRYLLIGMTGEDDVAVVDWRNPRVVKKIHTGRGAHNFRNLDDGRHVAVTNRVDSTISLIDYTTLTNDGDITHLMPGPDDMELSHDKRFLWVTFRFSRHVGIIDLTQRKLVDTIAVGRSPHGIFMADRAPVYAPNPD</sequence>
<organism evidence="4 5">
    <name type="scientific">Paraburkholderia solisilvae</name>
    <dbReference type="NCBI Taxonomy" id="624376"/>
    <lineage>
        <taxon>Bacteria</taxon>
        <taxon>Pseudomonadati</taxon>
        <taxon>Pseudomonadota</taxon>
        <taxon>Betaproteobacteria</taxon>
        <taxon>Burkholderiales</taxon>
        <taxon>Burkholderiaceae</taxon>
        <taxon>Paraburkholderia</taxon>
    </lineage>
</organism>
<evidence type="ECO:0000256" key="1">
    <source>
        <dbReference type="ARBA" id="ARBA00022729"/>
    </source>
</evidence>
<dbReference type="InterPro" id="IPR015943">
    <property type="entry name" value="WD40/YVTN_repeat-like_dom_sf"/>
</dbReference>
<protein>
    <recommendedName>
        <fullName evidence="3">YNCE-like beta-propeller domain-containing protein</fullName>
    </recommendedName>
</protein>
<name>A0A6J5D501_9BURK</name>
<dbReference type="EMBL" id="CADIKF010000002">
    <property type="protein sequence ID" value="CAB3748262.1"/>
    <property type="molecule type" value="Genomic_DNA"/>
</dbReference>
<feature type="domain" description="YNCE-like beta-propeller" evidence="3">
    <location>
        <begin position="19"/>
        <end position="320"/>
    </location>
</feature>
<gene>
    <name evidence="4" type="ORF">LMG29739_00521</name>
</gene>
<dbReference type="PANTHER" id="PTHR47197:SF3">
    <property type="entry name" value="DIHYDRO-HEME D1 DEHYDROGENASE"/>
    <property type="match status" value="1"/>
</dbReference>
<keyword evidence="1 2" id="KW-0732">Signal</keyword>
<evidence type="ECO:0000256" key="2">
    <source>
        <dbReference type="SAM" id="SignalP"/>
    </source>
</evidence>
<accession>A0A6J5D501</accession>
<evidence type="ECO:0000313" key="5">
    <source>
        <dbReference type="Proteomes" id="UP000494329"/>
    </source>
</evidence>
<dbReference type="AlphaFoldDB" id="A0A6J5D501"/>
<dbReference type="InterPro" id="IPR011045">
    <property type="entry name" value="N2O_reductase_N"/>
</dbReference>
<dbReference type="Proteomes" id="UP000494329">
    <property type="component" value="Unassembled WGS sequence"/>
</dbReference>
<dbReference type="InterPro" id="IPR048433">
    <property type="entry name" value="YNCE-like_beta-prop"/>
</dbReference>
<evidence type="ECO:0000313" key="4">
    <source>
        <dbReference type="EMBL" id="CAB3748262.1"/>
    </source>
</evidence>
<feature type="signal peptide" evidence="2">
    <location>
        <begin position="1"/>
        <end position="22"/>
    </location>
</feature>
<dbReference type="RefSeq" id="WP_175109187.1">
    <property type="nucleotide sequence ID" value="NZ_CADIKF010000002.1"/>
</dbReference>
<dbReference type="Pfam" id="PF21783">
    <property type="entry name" value="YNCE"/>
    <property type="match status" value="1"/>
</dbReference>
<dbReference type="SUPFAM" id="SSF50974">
    <property type="entry name" value="Nitrous oxide reductase, N-terminal domain"/>
    <property type="match status" value="1"/>
</dbReference>
<proteinExistence type="predicted"/>
<reference evidence="4 5" key="1">
    <citation type="submission" date="2020-04" db="EMBL/GenBank/DDBJ databases">
        <authorList>
            <person name="De Canck E."/>
        </authorList>
    </citation>
    <scope>NUCLEOTIDE SEQUENCE [LARGE SCALE GENOMIC DNA]</scope>
    <source>
        <strain evidence="4 5">LMG 29739</strain>
    </source>
</reference>
<dbReference type="InterPro" id="IPR051200">
    <property type="entry name" value="Host-pathogen_enzymatic-act"/>
</dbReference>
<feature type="chain" id="PRO_5027104766" description="YNCE-like beta-propeller domain-containing protein" evidence="2">
    <location>
        <begin position="23"/>
        <end position="327"/>
    </location>
</feature>
<evidence type="ECO:0000259" key="3">
    <source>
        <dbReference type="Pfam" id="PF21783"/>
    </source>
</evidence>